<dbReference type="CDD" id="cd01335">
    <property type="entry name" value="Radical_SAM"/>
    <property type="match status" value="1"/>
</dbReference>
<gene>
    <name evidence="6" type="ORF">PM738_09510</name>
</gene>
<dbReference type="AlphaFoldDB" id="A0AB35ILM0"/>
<dbReference type="RefSeq" id="WP_008791535.1">
    <property type="nucleotide sequence ID" value="NZ_AP031443.1"/>
</dbReference>
<dbReference type="Pfam" id="PF04055">
    <property type="entry name" value="Radical_SAM"/>
    <property type="match status" value="1"/>
</dbReference>
<dbReference type="InterPro" id="IPR006638">
    <property type="entry name" value="Elp3/MiaA/NifB-like_rSAM"/>
</dbReference>
<evidence type="ECO:0000313" key="7">
    <source>
        <dbReference type="Proteomes" id="UP001211987"/>
    </source>
</evidence>
<dbReference type="InterPro" id="IPR013785">
    <property type="entry name" value="Aldolase_TIM"/>
</dbReference>
<feature type="domain" description="Radical SAM core" evidence="5">
    <location>
        <begin position="94"/>
        <end position="308"/>
    </location>
</feature>
<dbReference type="SFLD" id="SFLDG01067">
    <property type="entry name" value="SPASM/twitch_domain_containing"/>
    <property type="match status" value="1"/>
</dbReference>
<dbReference type="Proteomes" id="UP001211987">
    <property type="component" value="Unassembled WGS sequence"/>
</dbReference>
<dbReference type="GO" id="GO:0046872">
    <property type="term" value="F:metal ion binding"/>
    <property type="evidence" value="ECO:0007669"/>
    <property type="project" value="UniProtKB-KW"/>
</dbReference>
<dbReference type="SMART" id="SM00729">
    <property type="entry name" value="Elp3"/>
    <property type="match status" value="1"/>
</dbReference>
<evidence type="ECO:0000256" key="3">
    <source>
        <dbReference type="ARBA" id="ARBA00023004"/>
    </source>
</evidence>
<dbReference type="GO" id="GO:0006783">
    <property type="term" value="P:heme biosynthetic process"/>
    <property type="evidence" value="ECO:0007669"/>
    <property type="project" value="TreeGrafter"/>
</dbReference>
<keyword evidence="4" id="KW-0411">Iron-sulfur</keyword>
<name>A0AB35ILM0_9FIRM</name>
<keyword evidence="3" id="KW-0408">Iron</keyword>
<sequence>MNKRMIIKMCINPHIIKTFLNLHCQFRKHEDYKVRNMVKCGLNIIINDHLVQHDGYYLVNSFIPPINTEAFRTVVKMVPGKGKNFFVNHTEGIRLAPISTYIAVTDKCMYHCWHCSASKFMKDATSNSQFSTLELKKIIAQLQRLGVAIIGFTGGEPLLREDLEELIASIDERSVSYIFTTGYKLTYQRALALKEAGLFGIAISLDSLDAQRHNGMRHNDHAYDYAVEAIKNAKKAGLYTMSQTVCTRELLINGGILKLALYLKKLEIDEMRIMEPLPCGALKNKLEEVLTDNEKEQLKQLHITLNRDSRYPKASVFPYFESAEQFGCGAGVQHSYIDGHGNFGPCDFIEPTFGNVLNENIQYIWVKMSKAINGPHCQCIAKNCDICKQLPRFYKLMRGYKK</sequence>
<dbReference type="SFLD" id="SFLDS00029">
    <property type="entry name" value="Radical_SAM"/>
    <property type="match status" value="1"/>
</dbReference>
<comment type="caution">
    <text evidence="6">The sequence shown here is derived from an EMBL/GenBank/DDBJ whole genome shotgun (WGS) entry which is preliminary data.</text>
</comment>
<reference evidence="6" key="1">
    <citation type="submission" date="2023-01" db="EMBL/GenBank/DDBJ databases">
        <title>Human gut microbiome strain richness.</title>
        <authorList>
            <person name="Chen-Liaw A."/>
        </authorList>
    </citation>
    <scope>NUCLEOTIDE SEQUENCE</scope>
    <source>
        <strain evidence="6">1001217st2_G6_1001217B_191108</strain>
    </source>
</reference>
<dbReference type="GO" id="GO:0051536">
    <property type="term" value="F:iron-sulfur cluster binding"/>
    <property type="evidence" value="ECO:0007669"/>
    <property type="project" value="UniProtKB-KW"/>
</dbReference>
<dbReference type="Gene3D" id="3.20.20.70">
    <property type="entry name" value="Aldolase class I"/>
    <property type="match status" value="1"/>
</dbReference>
<proteinExistence type="predicted"/>
<dbReference type="PANTHER" id="PTHR11228">
    <property type="entry name" value="RADICAL SAM DOMAIN PROTEIN"/>
    <property type="match status" value="1"/>
</dbReference>
<evidence type="ECO:0000256" key="4">
    <source>
        <dbReference type="ARBA" id="ARBA00023014"/>
    </source>
</evidence>
<dbReference type="InterPro" id="IPR007197">
    <property type="entry name" value="rSAM"/>
</dbReference>
<organism evidence="6 7">
    <name type="scientific">Thomasclavelia ramosa</name>
    <dbReference type="NCBI Taxonomy" id="1547"/>
    <lineage>
        <taxon>Bacteria</taxon>
        <taxon>Bacillati</taxon>
        <taxon>Bacillota</taxon>
        <taxon>Erysipelotrichia</taxon>
        <taxon>Erysipelotrichales</taxon>
        <taxon>Coprobacillaceae</taxon>
        <taxon>Thomasclavelia</taxon>
    </lineage>
</organism>
<dbReference type="SFLD" id="SFLDG01386">
    <property type="entry name" value="main_SPASM_domain-containing"/>
    <property type="match status" value="1"/>
</dbReference>
<evidence type="ECO:0000256" key="2">
    <source>
        <dbReference type="ARBA" id="ARBA00022723"/>
    </source>
</evidence>
<keyword evidence="1" id="KW-0949">S-adenosyl-L-methionine</keyword>
<evidence type="ECO:0000313" key="6">
    <source>
        <dbReference type="EMBL" id="MDB7084036.1"/>
    </source>
</evidence>
<evidence type="ECO:0000259" key="5">
    <source>
        <dbReference type="PROSITE" id="PS51918"/>
    </source>
</evidence>
<accession>A0AB35ILM0</accession>
<dbReference type="PANTHER" id="PTHR11228:SF7">
    <property type="entry name" value="PQQA PEPTIDE CYCLASE"/>
    <property type="match status" value="1"/>
</dbReference>
<dbReference type="PROSITE" id="PS51918">
    <property type="entry name" value="RADICAL_SAM"/>
    <property type="match status" value="1"/>
</dbReference>
<dbReference type="EMBL" id="JAQLKE010000013">
    <property type="protein sequence ID" value="MDB7084036.1"/>
    <property type="molecule type" value="Genomic_DNA"/>
</dbReference>
<dbReference type="SUPFAM" id="SSF102114">
    <property type="entry name" value="Radical SAM enzymes"/>
    <property type="match status" value="1"/>
</dbReference>
<dbReference type="InterPro" id="IPR058240">
    <property type="entry name" value="rSAM_sf"/>
</dbReference>
<protein>
    <submittedName>
        <fullName evidence="6">Radical SAM protein</fullName>
    </submittedName>
</protein>
<dbReference type="GeneID" id="64195532"/>
<keyword evidence="2" id="KW-0479">Metal-binding</keyword>
<dbReference type="InterPro" id="IPR050377">
    <property type="entry name" value="Radical_SAM_PqqE_MftC-like"/>
</dbReference>
<dbReference type="GO" id="GO:0003824">
    <property type="term" value="F:catalytic activity"/>
    <property type="evidence" value="ECO:0007669"/>
    <property type="project" value="InterPro"/>
</dbReference>
<evidence type="ECO:0000256" key="1">
    <source>
        <dbReference type="ARBA" id="ARBA00022691"/>
    </source>
</evidence>